<dbReference type="PANTHER" id="PTHR30136:SF23">
    <property type="entry name" value="DNA-BINDING TRANSCRIPTIONAL ACTIVATOR MHPR"/>
    <property type="match status" value="1"/>
</dbReference>
<dbReference type="NCBIfam" id="NF007342">
    <property type="entry name" value="PRK09834.1-4"/>
    <property type="match status" value="1"/>
</dbReference>
<dbReference type="RefSeq" id="WP_025138227.1">
    <property type="nucleotide sequence ID" value="NZ_CADIJO010000003.1"/>
</dbReference>
<dbReference type="PROSITE" id="PS51077">
    <property type="entry name" value="HTH_ICLR"/>
    <property type="match status" value="1"/>
</dbReference>
<keyword evidence="3" id="KW-0804">Transcription</keyword>
<evidence type="ECO:0000313" key="6">
    <source>
        <dbReference type="EMBL" id="CAB3671309.1"/>
    </source>
</evidence>
<evidence type="ECO:0000256" key="3">
    <source>
        <dbReference type="ARBA" id="ARBA00023163"/>
    </source>
</evidence>
<dbReference type="InterPro" id="IPR036390">
    <property type="entry name" value="WH_DNA-bd_sf"/>
</dbReference>
<dbReference type="AlphaFoldDB" id="A0A6S6ZAY2"/>
<dbReference type="Proteomes" id="UP000494111">
    <property type="component" value="Unassembled WGS sequence"/>
</dbReference>
<proteinExistence type="predicted"/>
<protein>
    <submittedName>
        <fullName evidence="6">Uncharacterized protein</fullName>
    </submittedName>
</protein>
<dbReference type="GO" id="GO:0045892">
    <property type="term" value="P:negative regulation of DNA-templated transcription"/>
    <property type="evidence" value="ECO:0007669"/>
    <property type="project" value="TreeGrafter"/>
</dbReference>
<dbReference type="Gene3D" id="3.30.450.40">
    <property type="match status" value="1"/>
</dbReference>
<dbReference type="InterPro" id="IPR036388">
    <property type="entry name" value="WH-like_DNA-bd_sf"/>
</dbReference>
<sequence length="255" mass="28126">MGERESSIRAVERAITLLRALNQMPISTLDGLHQLTALPKPTLIRLLRTFADQELVARGSRPGEYRLLNGVNALNSGYHHVPRVVEIASPLVRELTEDIKWPIAVAMLDVDEVVIRCSTIPYSPLSLLHSSINMRLSLISRALGRVYLAFCSPDEQEMLLEVVRQRGHPEDQLAHDPVAVKAMLDDIRACGYALRDPALRPVSGTLAVPVMAREFVAASIGVTWFSSALTPAQAVERYLGPLQDVAHRISEQLSA</sequence>
<evidence type="ECO:0000259" key="5">
    <source>
        <dbReference type="PROSITE" id="PS51078"/>
    </source>
</evidence>
<dbReference type="SUPFAM" id="SSF55781">
    <property type="entry name" value="GAF domain-like"/>
    <property type="match status" value="1"/>
</dbReference>
<dbReference type="InterPro" id="IPR029016">
    <property type="entry name" value="GAF-like_dom_sf"/>
</dbReference>
<evidence type="ECO:0000256" key="1">
    <source>
        <dbReference type="ARBA" id="ARBA00023015"/>
    </source>
</evidence>
<reference evidence="6 7" key="1">
    <citation type="submission" date="2020-04" db="EMBL/GenBank/DDBJ databases">
        <authorList>
            <person name="De Canck E."/>
        </authorList>
    </citation>
    <scope>NUCLEOTIDE SEQUENCE [LARGE SCALE GENOMIC DNA]</scope>
    <source>
        <strain evidence="6 7">LMG 3458</strain>
    </source>
</reference>
<organism evidence="6 7">
    <name type="scientific">Achromobacter deleyi</name>
    <dbReference type="NCBI Taxonomy" id="1353891"/>
    <lineage>
        <taxon>Bacteria</taxon>
        <taxon>Pseudomonadati</taxon>
        <taxon>Pseudomonadota</taxon>
        <taxon>Betaproteobacteria</taxon>
        <taxon>Burkholderiales</taxon>
        <taxon>Alcaligenaceae</taxon>
        <taxon>Achromobacter</taxon>
    </lineage>
</organism>
<dbReference type="SUPFAM" id="SSF46785">
    <property type="entry name" value="Winged helix' DNA-binding domain"/>
    <property type="match status" value="1"/>
</dbReference>
<dbReference type="InterPro" id="IPR005471">
    <property type="entry name" value="Tscrpt_reg_IclR_N"/>
</dbReference>
<dbReference type="Pfam" id="PF09339">
    <property type="entry name" value="HTH_IclR"/>
    <property type="match status" value="1"/>
</dbReference>
<keyword evidence="2" id="KW-0238">DNA-binding</keyword>
<keyword evidence="1" id="KW-0805">Transcription regulation</keyword>
<evidence type="ECO:0000259" key="4">
    <source>
        <dbReference type="PROSITE" id="PS51077"/>
    </source>
</evidence>
<name>A0A6S6ZAY2_9BURK</name>
<dbReference type="GO" id="GO:0003700">
    <property type="term" value="F:DNA-binding transcription factor activity"/>
    <property type="evidence" value="ECO:0007669"/>
    <property type="project" value="TreeGrafter"/>
</dbReference>
<dbReference type="InterPro" id="IPR014757">
    <property type="entry name" value="Tscrpt_reg_IclR_C"/>
</dbReference>
<evidence type="ECO:0000313" key="7">
    <source>
        <dbReference type="Proteomes" id="UP000494111"/>
    </source>
</evidence>
<dbReference type="EMBL" id="CADIJO010000003">
    <property type="protein sequence ID" value="CAB3671309.1"/>
    <property type="molecule type" value="Genomic_DNA"/>
</dbReference>
<feature type="domain" description="IclR-ED" evidence="5">
    <location>
        <begin position="70"/>
        <end position="255"/>
    </location>
</feature>
<dbReference type="Pfam" id="PF01614">
    <property type="entry name" value="IclR_C"/>
    <property type="match status" value="1"/>
</dbReference>
<feature type="domain" description="HTH iclR-type" evidence="4">
    <location>
        <begin position="8"/>
        <end position="69"/>
    </location>
</feature>
<dbReference type="Gene3D" id="1.10.10.10">
    <property type="entry name" value="Winged helix-like DNA-binding domain superfamily/Winged helix DNA-binding domain"/>
    <property type="match status" value="1"/>
</dbReference>
<dbReference type="PROSITE" id="PS51078">
    <property type="entry name" value="ICLR_ED"/>
    <property type="match status" value="1"/>
</dbReference>
<gene>
    <name evidence="6" type="ORF">LMG3458_01108</name>
</gene>
<dbReference type="InterPro" id="IPR050707">
    <property type="entry name" value="HTH_MetabolicPath_Reg"/>
</dbReference>
<accession>A0A6S6ZAY2</accession>
<dbReference type="PANTHER" id="PTHR30136">
    <property type="entry name" value="HELIX-TURN-HELIX TRANSCRIPTIONAL REGULATOR, ICLR FAMILY"/>
    <property type="match status" value="1"/>
</dbReference>
<dbReference type="SMART" id="SM00346">
    <property type="entry name" value="HTH_ICLR"/>
    <property type="match status" value="1"/>
</dbReference>
<evidence type="ECO:0000256" key="2">
    <source>
        <dbReference type="ARBA" id="ARBA00023125"/>
    </source>
</evidence>
<dbReference type="GO" id="GO:0003677">
    <property type="term" value="F:DNA binding"/>
    <property type="evidence" value="ECO:0007669"/>
    <property type="project" value="UniProtKB-KW"/>
</dbReference>